<dbReference type="AlphaFoldDB" id="A0A8H2XG63"/>
<organism evidence="2 3">
    <name type="scientific">Rhizoctonia solani</name>
    <dbReference type="NCBI Taxonomy" id="456999"/>
    <lineage>
        <taxon>Eukaryota</taxon>
        <taxon>Fungi</taxon>
        <taxon>Dikarya</taxon>
        <taxon>Basidiomycota</taxon>
        <taxon>Agaricomycotina</taxon>
        <taxon>Agaricomycetes</taxon>
        <taxon>Cantharellales</taxon>
        <taxon>Ceratobasidiaceae</taxon>
        <taxon>Rhizoctonia</taxon>
    </lineage>
</organism>
<name>A0A8H2XG63_9AGAM</name>
<evidence type="ECO:0000313" key="3">
    <source>
        <dbReference type="Proteomes" id="UP000663843"/>
    </source>
</evidence>
<accession>A0A8H2XG63</accession>
<proteinExistence type="predicted"/>
<evidence type="ECO:0000256" key="1">
    <source>
        <dbReference type="SAM" id="MobiDB-lite"/>
    </source>
</evidence>
<gene>
    <name evidence="2" type="ORF">RDB_LOCUS56646</name>
</gene>
<reference evidence="2" key="1">
    <citation type="submission" date="2021-01" db="EMBL/GenBank/DDBJ databases">
        <authorList>
            <person name="Kaushik A."/>
        </authorList>
    </citation>
    <scope>NUCLEOTIDE SEQUENCE</scope>
    <source>
        <strain evidence="2">AG2-2IIIB</strain>
    </source>
</reference>
<sequence>MSYRTCLNGTYHESKFDAMEDKEGTLPSRIAFMAEKPELRSLLEIPRICDDVWVHVPDEISVMVLTEHACGGECFEQYGIFKQASERVPGEILHLTTGGRITNDVRAFISEFKRARPEVPIIGLFDGDGGGFAIANDLARLGVKCLWFPVEELRAVGCKLKPISDDWNIKTGRPLVTLDNLALGEALPDIVYDKPLFDEEAAVYITLPAGYARRESSIAITPRISLILLRHGTSEKRVTFEKAIEFIHANFARRPSVGKHVQDTIDSGSTVAEYASIDQIRKRGAELNNTTKRLAQLTPAFKRFHTTLPGPYQCQEAQSSIAFFIIVAGIPLVAKESETPNASVNSVSNNTPPSKDTKSLKAALGGQRSVRQRMIPTSAMPATIKEKEQDLHLSMYIDLVGDEVANSVTSRNTLDCS</sequence>
<evidence type="ECO:0000313" key="2">
    <source>
        <dbReference type="EMBL" id="CAE6424363.1"/>
    </source>
</evidence>
<feature type="region of interest" description="Disordered" evidence="1">
    <location>
        <begin position="340"/>
        <end position="372"/>
    </location>
</feature>
<comment type="caution">
    <text evidence="2">The sequence shown here is derived from an EMBL/GenBank/DDBJ whole genome shotgun (WGS) entry which is preliminary data.</text>
</comment>
<dbReference type="EMBL" id="CAJMWT010001889">
    <property type="protein sequence ID" value="CAE6424363.1"/>
    <property type="molecule type" value="Genomic_DNA"/>
</dbReference>
<protein>
    <submittedName>
        <fullName evidence="2">Uncharacterized protein</fullName>
    </submittedName>
</protein>
<dbReference type="Proteomes" id="UP000663843">
    <property type="component" value="Unassembled WGS sequence"/>
</dbReference>
<feature type="compositionally biased region" description="Low complexity" evidence="1">
    <location>
        <begin position="340"/>
        <end position="354"/>
    </location>
</feature>